<dbReference type="EC" id="2.7.8.31" evidence="9"/>
<dbReference type="NCBIfam" id="TIGR03025">
    <property type="entry name" value="EPS_sugtrans"/>
    <property type="match status" value="1"/>
</dbReference>
<dbReference type="Proteomes" id="UP000060487">
    <property type="component" value="Unassembled WGS sequence"/>
</dbReference>
<evidence type="ECO:0000256" key="5">
    <source>
        <dbReference type="ARBA" id="ARBA00022989"/>
    </source>
</evidence>
<protein>
    <submittedName>
        <fullName evidence="9">Glycosyl transferase</fullName>
        <ecNumber evidence="9">2.7.8.31</ecNumber>
    </submittedName>
</protein>
<feature type="transmembrane region" description="Helical" evidence="7">
    <location>
        <begin position="78"/>
        <end position="102"/>
    </location>
</feature>
<dbReference type="RefSeq" id="WP_085052498.1">
    <property type="nucleotide sequence ID" value="NZ_LNQR01000067.1"/>
</dbReference>
<dbReference type="InterPro" id="IPR017475">
    <property type="entry name" value="EPS_sugar_tfrase"/>
</dbReference>
<dbReference type="GO" id="GO:0089702">
    <property type="term" value="F:undecaprenyl-phosphate glucose phosphotransferase activity"/>
    <property type="evidence" value="ECO:0007669"/>
    <property type="project" value="UniProtKB-EC"/>
</dbReference>
<accession>A0ABR5SEM5</accession>
<gene>
    <name evidence="9" type="ORF">ASN18_1885</name>
</gene>
<evidence type="ECO:0000313" key="9">
    <source>
        <dbReference type="EMBL" id="KWT84955.1"/>
    </source>
</evidence>
<organism evidence="9 10">
    <name type="scientific">Candidatus Magnetominusculus xianensis</name>
    <dbReference type="NCBI Taxonomy" id="1748249"/>
    <lineage>
        <taxon>Bacteria</taxon>
        <taxon>Pseudomonadati</taxon>
        <taxon>Nitrospirota</taxon>
        <taxon>Nitrospiria</taxon>
        <taxon>Nitrospirales</taxon>
        <taxon>Nitrospiraceae</taxon>
        <taxon>Candidatus Magnetominusculus</taxon>
    </lineage>
</organism>
<name>A0ABR5SEM5_9BACT</name>
<evidence type="ECO:0000313" key="10">
    <source>
        <dbReference type="Proteomes" id="UP000060487"/>
    </source>
</evidence>
<comment type="caution">
    <text evidence="9">The sequence shown here is derived from an EMBL/GenBank/DDBJ whole genome shotgun (WGS) entry which is preliminary data.</text>
</comment>
<feature type="transmembrane region" description="Helical" evidence="7">
    <location>
        <begin position="42"/>
        <end position="66"/>
    </location>
</feature>
<evidence type="ECO:0000259" key="8">
    <source>
        <dbReference type="Pfam" id="PF02397"/>
    </source>
</evidence>
<feature type="transmembrane region" description="Helical" evidence="7">
    <location>
        <begin position="108"/>
        <end position="125"/>
    </location>
</feature>
<evidence type="ECO:0000256" key="4">
    <source>
        <dbReference type="ARBA" id="ARBA00022692"/>
    </source>
</evidence>
<sequence length="451" mass="52275">MHLHQLKYRRYLIRFVFITIDIALVISSIVISSLVYNHRFNVTPLSILVILIVVLSYSICAYIYDINNVTKHNTLTNIINNIILANVVSDIITVIAFFSIPFWHRKVYILNCVLILLFSVLWRLLSIRLYNIIPNVTNLLIVASGPLKDELIEILTHRYYFNVIGDVNVELLDKDSDRFMLIFNEAIKGKNIKIMIVSSKTYNVPQILKIVYKLMSIGVQVYDFNDVYEHLTGKAIISTDFTLVSSEYTFGRMRNDIYKYKVKPLIDKSLSGLFLLTLSPLVLIIAVAIIVDSFWPILFVQKRIGLNEKIFSIFKFRSMRVNAGATPPSWTDIDDDRITYIGKIIRRYRIDEIPQLWNVLKGEMSLIGPRPEVPEFVKVFEKANSYYSLRHCVKPGITGWSQIKYKYAASKEESMTKLQYDLYYIKNMSFTLDLYIIIETLKVVIIGRGAR</sequence>
<dbReference type="Pfam" id="PF02397">
    <property type="entry name" value="Bac_transf"/>
    <property type="match status" value="1"/>
</dbReference>
<keyword evidence="5 7" id="KW-1133">Transmembrane helix</keyword>
<dbReference type="PANTHER" id="PTHR30576:SF0">
    <property type="entry name" value="UNDECAPRENYL-PHOSPHATE N-ACETYLGALACTOSAMINYL 1-PHOSPHATE TRANSFERASE-RELATED"/>
    <property type="match status" value="1"/>
</dbReference>
<comment type="similarity">
    <text evidence="2">Belongs to the bacterial sugar transferase family.</text>
</comment>
<dbReference type="EMBL" id="LNQR01000067">
    <property type="protein sequence ID" value="KWT84955.1"/>
    <property type="molecule type" value="Genomic_DNA"/>
</dbReference>
<keyword evidence="4 7" id="KW-0812">Transmembrane</keyword>
<feature type="transmembrane region" description="Helical" evidence="7">
    <location>
        <begin position="12"/>
        <end position="36"/>
    </location>
</feature>
<comment type="subcellular location">
    <subcellularLocation>
        <location evidence="1">Membrane</location>
        <topology evidence="1">Multi-pass membrane protein</topology>
    </subcellularLocation>
</comment>
<reference evidence="9 10" key="1">
    <citation type="submission" date="2015-11" db="EMBL/GenBank/DDBJ databases">
        <authorList>
            <person name="Lin W."/>
        </authorList>
    </citation>
    <scope>NUCLEOTIDE SEQUENCE [LARGE SCALE GENOMIC DNA]</scope>
    <source>
        <strain evidence="9 10">HCH-1</strain>
    </source>
</reference>
<keyword evidence="6 7" id="KW-0472">Membrane</keyword>
<evidence type="ECO:0000256" key="6">
    <source>
        <dbReference type="ARBA" id="ARBA00023136"/>
    </source>
</evidence>
<proteinExistence type="inferred from homology"/>
<dbReference type="InterPro" id="IPR003362">
    <property type="entry name" value="Bact_transf"/>
</dbReference>
<evidence type="ECO:0000256" key="2">
    <source>
        <dbReference type="ARBA" id="ARBA00006464"/>
    </source>
</evidence>
<evidence type="ECO:0000256" key="7">
    <source>
        <dbReference type="SAM" id="Phobius"/>
    </source>
</evidence>
<feature type="domain" description="Bacterial sugar transferase" evidence="8">
    <location>
        <begin position="263"/>
        <end position="445"/>
    </location>
</feature>
<feature type="transmembrane region" description="Helical" evidence="7">
    <location>
        <begin position="273"/>
        <end position="298"/>
    </location>
</feature>
<dbReference type="PANTHER" id="PTHR30576">
    <property type="entry name" value="COLANIC BIOSYNTHESIS UDP-GLUCOSE LIPID CARRIER TRANSFERASE"/>
    <property type="match status" value="1"/>
</dbReference>
<evidence type="ECO:0000256" key="3">
    <source>
        <dbReference type="ARBA" id="ARBA00022679"/>
    </source>
</evidence>
<keyword evidence="10" id="KW-1185">Reference proteome</keyword>
<keyword evidence="3 9" id="KW-0808">Transferase</keyword>
<evidence type="ECO:0000256" key="1">
    <source>
        <dbReference type="ARBA" id="ARBA00004141"/>
    </source>
</evidence>